<proteinExistence type="predicted"/>
<feature type="domain" description="4Fe-4S ferredoxin-type" evidence="4">
    <location>
        <begin position="41"/>
        <end position="70"/>
    </location>
</feature>
<dbReference type="Pfam" id="PF04432">
    <property type="entry name" value="FrhB_FdhB_C"/>
    <property type="match status" value="1"/>
</dbReference>
<evidence type="ECO:0000313" key="5">
    <source>
        <dbReference type="EMBL" id="KAA5412756.1"/>
    </source>
</evidence>
<feature type="domain" description="4Fe-4S ferredoxin-type" evidence="4">
    <location>
        <begin position="6"/>
        <end position="36"/>
    </location>
</feature>
<comment type="caution">
    <text evidence="5">The sequence shown here is derived from an EMBL/GenBank/DDBJ whole genome shotgun (WGS) entry which is preliminary data.</text>
</comment>
<dbReference type="Pfam" id="PF12838">
    <property type="entry name" value="Fer4_7"/>
    <property type="match status" value="1"/>
</dbReference>
<dbReference type="GO" id="GO:0046872">
    <property type="term" value="F:metal ion binding"/>
    <property type="evidence" value="ECO:0007669"/>
    <property type="project" value="UniProtKB-KW"/>
</dbReference>
<keyword evidence="3" id="KW-0411">Iron-sulfur</keyword>
<dbReference type="PANTHER" id="PTHR43193:SF2">
    <property type="entry name" value="POLYFERREDOXIN PROTEIN FWDF"/>
    <property type="match status" value="1"/>
</dbReference>
<protein>
    <submittedName>
        <fullName evidence="5">Dehydrogenase</fullName>
    </submittedName>
</protein>
<organism evidence="5 6">
    <name type="scientific">Bacteroides cellulosilyticus</name>
    <dbReference type="NCBI Taxonomy" id="246787"/>
    <lineage>
        <taxon>Bacteria</taxon>
        <taxon>Pseudomonadati</taxon>
        <taxon>Bacteroidota</taxon>
        <taxon>Bacteroidia</taxon>
        <taxon>Bacteroidales</taxon>
        <taxon>Bacteroidaceae</taxon>
        <taxon>Bacteroides</taxon>
    </lineage>
</organism>
<keyword evidence="1" id="KW-0479">Metal-binding</keyword>
<dbReference type="SUPFAM" id="SSF54862">
    <property type="entry name" value="4Fe-4S ferredoxins"/>
    <property type="match status" value="1"/>
</dbReference>
<dbReference type="PROSITE" id="PS51379">
    <property type="entry name" value="4FE4S_FER_2"/>
    <property type="match status" value="2"/>
</dbReference>
<reference evidence="5 6" key="1">
    <citation type="journal article" date="2019" name="Nat. Med.">
        <title>A library of human gut bacterial isolates paired with longitudinal multiomics data enables mechanistic microbiome research.</title>
        <authorList>
            <person name="Poyet M."/>
            <person name="Groussin M."/>
            <person name="Gibbons S.M."/>
            <person name="Avila-Pacheco J."/>
            <person name="Jiang X."/>
            <person name="Kearney S.M."/>
            <person name="Perrotta A.R."/>
            <person name="Berdy B."/>
            <person name="Zhao S."/>
            <person name="Lieberman T.D."/>
            <person name="Swanson P.K."/>
            <person name="Smith M."/>
            <person name="Roesemann S."/>
            <person name="Alexander J.E."/>
            <person name="Rich S.A."/>
            <person name="Livny J."/>
            <person name="Vlamakis H."/>
            <person name="Clish C."/>
            <person name="Bullock K."/>
            <person name="Deik A."/>
            <person name="Scott J."/>
            <person name="Pierce K.A."/>
            <person name="Xavier R.J."/>
            <person name="Alm E.J."/>
        </authorList>
    </citation>
    <scope>NUCLEOTIDE SEQUENCE [LARGE SCALE GENOMIC DNA]</scope>
    <source>
        <strain evidence="5 6">BIOML-A8</strain>
    </source>
</reference>
<accession>A0A6L3JRP8</accession>
<evidence type="ECO:0000256" key="1">
    <source>
        <dbReference type="ARBA" id="ARBA00022723"/>
    </source>
</evidence>
<dbReference type="InterPro" id="IPR007516">
    <property type="entry name" value="Co_F420_Hydgase/DH_bsu_N"/>
</dbReference>
<name>A0A6L3JRP8_9BACE</name>
<dbReference type="InterPro" id="IPR017896">
    <property type="entry name" value="4Fe4S_Fe-S-bd"/>
</dbReference>
<dbReference type="Gene3D" id="3.30.70.20">
    <property type="match status" value="1"/>
</dbReference>
<dbReference type="PROSITE" id="PS00198">
    <property type="entry name" value="4FE4S_FER_1"/>
    <property type="match status" value="1"/>
</dbReference>
<dbReference type="Proteomes" id="UP000482653">
    <property type="component" value="Unassembled WGS sequence"/>
</dbReference>
<dbReference type="Pfam" id="PF04422">
    <property type="entry name" value="FrhB_FdhB_N"/>
    <property type="match status" value="1"/>
</dbReference>
<sequence>MSAGMEKIELCSRDVCTGCGSCASVCPRRCIILQATGEGFHFPIIDADSCINCSLCIKSCHQLNSKVKKQLPIDVYAAWNLDKVVRATSSSGGVFSALAEVVLKQKGVVFGASFTDGLKLQHIDIESNIDVHKLRGSKYLQSDTADSYTKTRHFLEEGRFVLFSGTPCQIAGLYSFLKKKYDTLVTCDFVCHGVPSQEAFNLYKRRLSISENDTGIFSFRDTEGWGYRLAYRGKAISTVDNYYFRAFSKGLMFMPACYDCRYAIPERVSDFTMGDFWGIGAKVPFHHSMDTGVSLLLVNSTKGAEILKECTHSLFLEQRTLEEAIEGNYNLNHKSIKPRGRETFYDDFRRMNKWALMKKYALFPSLRDFLRPIKRYYKIYMSKS</sequence>
<dbReference type="GO" id="GO:0051536">
    <property type="term" value="F:iron-sulfur cluster binding"/>
    <property type="evidence" value="ECO:0007669"/>
    <property type="project" value="UniProtKB-KW"/>
</dbReference>
<keyword evidence="2" id="KW-0408">Iron</keyword>
<evidence type="ECO:0000313" key="6">
    <source>
        <dbReference type="Proteomes" id="UP000482653"/>
    </source>
</evidence>
<dbReference type="PANTHER" id="PTHR43193">
    <property type="match status" value="1"/>
</dbReference>
<dbReference type="InterPro" id="IPR007525">
    <property type="entry name" value="FrhB_FdhB_C"/>
</dbReference>
<dbReference type="InterPro" id="IPR017900">
    <property type="entry name" value="4Fe4S_Fe_S_CS"/>
</dbReference>
<evidence type="ECO:0000259" key="4">
    <source>
        <dbReference type="PROSITE" id="PS51379"/>
    </source>
</evidence>
<gene>
    <name evidence="5" type="ORF">F2Y87_27265</name>
</gene>
<dbReference type="AlphaFoldDB" id="A0A6L3JRP8"/>
<evidence type="ECO:0000256" key="3">
    <source>
        <dbReference type="ARBA" id="ARBA00023014"/>
    </source>
</evidence>
<dbReference type="EMBL" id="VVYX01000060">
    <property type="protein sequence ID" value="KAA5412756.1"/>
    <property type="molecule type" value="Genomic_DNA"/>
</dbReference>
<evidence type="ECO:0000256" key="2">
    <source>
        <dbReference type="ARBA" id="ARBA00023004"/>
    </source>
</evidence>
<dbReference type="InterPro" id="IPR052977">
    <property type="entry name" value="Polyferredoxin-like_ET"/>
</dbReference>